<dbReference type="AlphaFoldDB" id="A0A6G8B1T7"/>
<sequence>MNYLINENIFTLNSGTEHAQARRIKMLNQSGQSSKFVTRQYNRYLDRDRQNLDLKTDQIINMYDFFQGTLERTSQPQNLRDLPSLPLQKYHLENSSPDYAIVKHHGRQISRVNILPATIGLVGEVLYNDRADNVTLRENWDWRGFCSSIDRFMPDGKLSSRQFLNLAGEVVIEVVYMVGAGELQPTQWHLIQYHGRDYRFKTENELFRFFLNELGRLDPTALFISERRSMDLIVAQIETVKHKIAILHEAHTPDSDHPQQGALYPSYQPLLESVGSQFDLILTATNEQCSDLAQRYPSLRFARVQDTTLFAPELAIQPNDKRIARHLLWLGRLSPERNPEGALKLLKQIQSQVSDVTLEFMGYAQSPEYLEQFKKKIIQMGLGQVVFISPYGGPKQVQVALQRASILISTAPGEGQGMHLVEGLANGLPLVVVENRYTTQNNHIIEDGQNGLIINLKQPKKWLPALQIILEDETAWVALQQQSYHKAQAFTVAAGIKNWQAILAQLG</sequence>
<evidence type="ECO:0000313" key="3">
    <source>
        <dbReference type="Proteomes" id="UP000500741"/>
    </source>
</evidence>
<accession>A0A6G8B1T7</accession>
<dbReference type="Gene3D" id="3.40.50.2000">
    <property type="entry name" value="Glycogen Phosphorylase B"/>
    <property type="match status" value="3"/>
</dbReference>
<dbReference type="EMBL" id="CP049888">
    <property type="protein sequence ID" value="QIL51200.1"/>
    <property type="molecule type" value="Genomic_DNA"/>
</dbReference>
<dbReference type="SUPFAM" id="SSF53756">
    <property type="entry name" value="UDP-Glycosyltransferase/glycogen phosphorylase"/>
    <property type="match status" value="1"/>
</dbReference>
<proteinExistence type="predicted"/>
<evidence type="ECO:0000259" key="1">
    <source>
        <dbReference type="Pfam" id="PF00534"/>
    </source>
</evidence>
<dbReference type="PANTHER" id="PTHR12526">
    <property type="entry name" value="GLYCOSYLTRANSFERASE"/>
    <property type="match status" value="1"/>
</dbReference>
<gene>
    <name evidence="2" type="ORF">G7084_07825</name>
</gene>
<feature type="domain" description="Glycosyl transferase family 1" evidence="1">
    <location>
        <begin position="327"/>
        <end position="475"/>
    </location>
</feature>
<keyword evidence="2" id="KW-0808">Transferase</keyword>
<dbReference type="GO" id="GO:0016757">
    <property type="term" value="F:glycosyltransferase activity"/>
    <property type="evidence" value="ECO:0007669"/>
    <property type="project" value="InterPro"/>
</dbReference>
<dbReference type="Pfam" id="PF00534">
    <property type="entry name" value="Glycos_transf_1"/>
    <property type="match status" value="1"/>
</dbReference>
<dbReference type="PANTHER" id="PTHR12526:SF630">
    <property type="entry name" value="GLYCOSYLTRANSFERASE"/>
    <property type="match status" value="1"/>
</dbReference>
<dbReference type="RefSeq" id="WP_166011553.1">
    <property type="nucleotide sequence ID" value="NZ_CP049888.1"/>
</dbReference>
<organism evidence="2 3">
    <name type="scientific">Weissella coleopterorum</name>
    <dbReference type="NCBI Taxonomy" id="2714949"/>
    <lineage>
        <taxon>Bacteria</taxon>
        <taxon>Bacillati</taxon>
        <taxon>Bacillota</taxon>
        <taxon>Bacilli</taxon>
        <taxon>Lactobacillales</taxon>
        <taxon>Lactobacillaceae</taxon>
        <taxon>Weissella</taxon>
    </lineage>
</organism>
<dbReference type="InterPro" id="IPR001296">
    <property type="entry name" value="Glyco_trans_1"/>
</dbReference>
<dbReference type="Proteomes" id="UP000500741">
    <property type="component" value="Chromosome"/>
</dbReference>
<reference evidence="2 3" key="1">
    <citation type="submission" date="2020-03" db="EMBL/GenBank/DDBJ databases">
        <title>Weissella sp. nov., isolated from Cybister lewisianus.</title>
        <authorList>
            <person name="Hyun D.-W."/>
            <person name="Bae J.-W."/>
        </authorList>
    </citation>
    <scope>NUCLEOTIDE SEQUENCE [LARGE SCALE GENOMIC DNA]</scope>
    <source>
        <strain evidence="2 3">HDW19</strain>
    </source>
</reference>
<keyword evidence="3" id="KW-1185">Reference proteome</keyword>
<name>A0A6G8B1T7_9LACO</name>
<evidence type="ECO:0000313" key="2">
    <source>
        <dbReference type="EMBL" id="QIL51200.1"/>
    </source>
</evidence>
<protein>
    <submittedName>
        <fullName evidence="2">Glycosyltransferase</fullName>
    </submittedName>
</protein>
<dbReference type="KEGG" id="wco:G7084_07825"/>